<feature type="compositionally biased region" description="Polar residues" evidence="3">
    <location>
        <begin position="244"/>
        <end position="253"/>
    </location>
</feature>
<evidence type="ECO:0000259" key="4">
    <source>
        <dbReference type="Pfam" id="PF03389"/>
    </source>
</evidence>
<dbReference type="InterPro" id="IPR005053">
    <property type="entry name" value="MobA_MobL"/>
</dbReference>
<evidence type="ECO:0000313" key="6">
    <source>
        <dbReference type="Proteomes" id="UP000254258"/>
    </source>
</evidence>
<proteinExistence type="inferred from homology"/>
<dbReference type="AlphaFoldDB" id="A0A370X1K1"/>
<feature type="region of interest" description="Disordered" evidence="3">
    <location>
        <begin position="231"/>
        <end position="253"/>
    </location>
</feature>
<gene>
    <name evidence="5" type="ORF">DWU98_09435</name>
</gene>
<evidence type="ECO:0000313" key="5">
    <source>
        <dbReference type="EMBL" id="RDS82246.1"/>
    </source>
</evidence>
<dbReference type="Pfam" id="PF03389">
    <property type="entry name" value="MobA_MobL"/>
    <property type="match status" value="1"/>
</dbReference>
<keyword evidence="6" id="KW-1185">Reference proteome</keyword>
<dbReference type="Gene3D" id="3.30.930.30">
    <property type="match status" value="1"/>
</dbReference>
<comment type="caution">
    <text evidence="5">The sequence shown here is derived from an EMBL/GenBank/DDBJ whole genome shotgun (WGS) entry which is preliminary data.</text>
</comment>
<keyword evidence="2" id="KW-0184">Conjugation</keyword>
<dbReference type="EMBL" id="QRBE01000004">
    <property type="protein sequence ID" value="RDS82246.1"/>
    <property type="molecule type" value="Genomic_DNA"/>
</dbReference>
<dbReference type="Proteomes" id="UP000254258">
    <property type="component" value="Unassembled WGS sequence"/>
</dbReference>
<organism evidence="5 6">
    <name type="scientific">Dyella monticola</name>
    <dbReference type="NCBI Taxonomy" id="1927958"/>
    <lineage>
        <taxon>Bacteria</taxon>
        <taxon>Pseudomonadati</taxon>
        <taxon>Pseudomonadota</taxon>
        <taxon>Gammaproteobacteria</taxon>
        <taxon>Lysobacterales</taxon>
        <taxon>Rhodanobacteraceae</taxon>
        <taxon>Dyella</taxon>
    </lineage>
</organism>
<reference evidence="5 6" key="1">
    <citation type="submission" date="2018-07" db="EMBL/GenBank/DDBJ databases">
        <title>Dyella monticola sp. nov. and Dyella psychrodurans sp. nov. isolated from monsoon evergreen broad-leaved forest soil of Dinghu Mountain, China.</title>
        <authorList>
            <person name="Gao Z."/>
            <person name="Qiu L."/>
        </authorList>
    </citation>
    <scope>NUCLEOTIDE SEQUENCE [LARGE SCALE GENOMIC DNA]</scope>
    <source>
        <strain evidence="5 6">4G-K06</strain>
    </source>
</reference>
<evidence type="ECO:0000256" key="3">
    <source>
        <dbReference type="SAM" id="MobiDB-lite"/>
    </source>
</evidence>
<sequence>MLTMDQMHFGISSLKRGTMSHHIRYIMRSGTFSERDDFVGWGYDNLPRWARHEPEAFFLASDKHERANSPACISVVIGLPNCLNREQNMQLASTVMDSIATGRPYLFAFHENISSVSGVPYPHIHGMLSGRVDDGIERSPEQTFRRFNAAHPELGGNRKIGSGLKPSEIKNSTIEMRRIIAETINNALRYHGFHDRLIDHRTLREQGIYREPAPYLGPGQLRKLRRQGNNHYRGRRIQPDDNVSLESSGQWRV</sequence>
<feature type="domain" description="MobA/MobL protein" evidence="4">
    <location>
        <begin position="45"/>
        <end position="219"/>
    </location>
</feature>
<accession>A0A370X1K1</accession>
<protein>
    <submittedName>
        <fullName evidence="5">Plasmid mobilization protein</fullName>
    </submittedName>
</protein>
<name>A0A370X1K1_9GAMM</name>
<comment type="similarity">
    <text evidence="1">Belongs to the MobA/MobL family.</text>
</comment>
<evidence type="ECO:0000256" key="2">
    <source>
        <dbReference type="ARBA" id="ARBA00022971"/>
    </source>
</evidence>
<evidence type="ECO:0000256" key="1">
    <source>
        <dbReference type="ARBA" id="ARBA00010873"/>
    </source>
</evidence>